<comment type="caution">
    <text evidence="2">The sequence shown here is derived from an EMBL/GenBank/DDBJ whole genome shotgun (WGS) entry which is preliminary data.</text>
</comment>
<gene>
    <name evidence="2" type="ORF">HMPREF0682_2466</name>
</gene>
<sequence length="128" mass="13932">MAMSRRTFTVTAERGRDPWWVTECAEVGAVSQVRRLDQAADDIREAIAYLSGLPEDSFGIEVAPVLPDAFWEAMRGAEDQRAAAAAANRAAAELNQRAARVLRDEGLTLRDVGHLMGVSHQRAAQLVG</sequence>
<keyword evidence="3" id="KW-1185">Reference proteome</keyword>
<dbReference type="Proteomes" id="UP000017052">
    <property type="component" value="Unassembled WGS sequence"/>
</dbReference>
<accession>U2QEI9</accession>
<feature type="coiled-coil region" evidence="1">
    <location>
        <begin position="77"/>
        <end position="104"/>
    </location>
</feature>
<reference evidence="2" key="1">
    <citation type="submission" date="2013-08" db="EMBL/GenBank/DDBJ databases">
        <authorList>
            <person name="Durkin A.S."/>
            <person name="Haft D.R."/>
            <person name="McCorrison J."/>
            <person name="Torralba M."/>
            <person name="Gillis M."/>
            <person name="Haft D.H."/>
            <person name="Methe B."/>
            <person name="Sutton G."/>
            <person name="Nelson K.E."/>
        </authorList>
    </citation>
    <scope>NUCLEOTIDE SEQUENCE [LARGE SCALE GENOMIC DNA]</scope>
    <source>
        <strain evidence="2">F0233</strain>
    </source>
</reference>
<evidence type="ECO:0000256" key="1">
    <source>
        <dbReference type="SAM" id="Coils"/>
    </source>
</evidence>
<keyword evidence="1" id="KW-0175">Coiled coil</keyword>
<dbReference type="AlphaFoldDB" id="U2QEI9"/>
<name>U2QEI9_9ACTN</name>
<organism evidence="2 3">
    <name type="scientific">Propionibacterium acidifaciens F0233</name>
    <dbReference type="NCBI Taxonomy" id="553198"/>
    <lineage>
        <taxon>Bacteria</taxon>
        <taxon>Bacillati</taxon>
        <taxon>Actinomycetota</taxon>
        <taxon>Actinomycetes</taxon>
        <taxon>Propionibacteriales</taxon>
        <taxon>Propionibacteriaceae</taxon>
        <taxon>Propionibacterium</taxon>
    </lineage>
</organism>
<dbReference type="EMBL" id="ACVN02000210">
    <property type="protein sequence ID" value="ERK54589.1"/>
    <property type="molecule type" value="Genomic_DNA"/>
</dbReference>
<protein>
    <submittedName>
        <fullName evidence="2">Uncharacterized protein</fullName>
    </submittedName>
</protein>
<proteinExistence type="predicted"/>
<evidence type="ECO:0000313" key="2">
    <source>
        <dbReference type="EMBL" id="ERK54589.1"/>
    </source>
</evidence>
<evidence type="ECO:0000313" key="3">
    <source>
        <dbReference type="Proteomes" id="UP000017052"/>
    </source>
</evidence>